<dbReference type="PANTHER" id="PTHR30204:SF92">
    <property type="entry name" value="HTH-TYPE TRANSCRIPTIONAL REGULATOR ZNTR"/>
    <property type="match status" value="1"/>
</dbReference>
<dbReference type="AlphaFoldDB" id="A0A1T4SBH6"/>
<reference evidence="5" key="1">
    <citation type="submission" date="2017-02" db="EMBL/GenBank/DDBJ databases">
        <authorList>
            <person name="Varghese N."/>
            <person name="Submissions S."/>
        </authorList>
    </citation>
    <scope>NUCLEOTIDE SEQUENCE [LARGE SCALE GENOMIC DNA]</scope>
    <source>
        <strain evidence="5">ATCC 27094</strain>
    </source>
</reference>
<dbReference type="PANTHER" id="PTHR30204">
    <property type="entry name" value="REDOX-CYCLING DRUG-SENSING TRANSCRIPTIONAL ACTIVATOR SOXR"/>
    <property type="match status" value="1"/>
</dbReference>
<dbReference type="PRINTS" id="PR00040">
    <property type="entry name" value="HTHMERR"/>
</dbReference>
<dbReference type="RefSeq" id="WP_085936193.1">
    <property type="nucleotide sequence ID" value="NZ_FUWJ01000007.1"/>
</dbReference>
<dbReference type="OrthoDB" id="9802944at2"/>
<dbReference type="SMART" id="SM00422">
    <property type="entry name" value="HTH_MERR"/>
    <property type="match status" value="1"/>
</dbReference>
<dbReference type="EMBL" id="FUWJ01000007">
    <property type="protein sequence ID" value="SKA25537.1"/>
    <property type="molecule type" value="Genomic_DNA"/>
</dbReference>
<dbReference type="GO" id="GO:0003677">
    <property type="term" value="F:DNA binding"/>
    <property type="evidence" value="ECO:0007669"/>
    <property type="project" value="UniProtKB-KW"/>
</dbReference>
<proteinExistence type="predicted"/>
<dbReference type="PROSITE" id="PS50937">
    <property type="entry name" value="HTH_MERR_2"/>
    <property type="match status" value="1"/>
</dbReference>
<evidence type="ECO:0000256" key="1">
    <source>
        <dbReference type="ARBA" id="ARBA00023125"/>
    </source>
</evidence>
<dbReference type="GO" id="GO:0003700">
    <property type="term" value="F:DNA-binding transcription factor activity"/>
    <property type="evidence" value="ECO:0007669"/>
    <property type="project" value="InterPro"/>
</dbReference>
<dbReference type="InterPro" id="IPR009061">
    <property type="entry name" value="DNA-bd_dom_put_sf"/>
</dbReference>
<evidence type="ECO:0000313" key="4">
    <source>
        <dbReference type="EMBL" id="SKA25537.1"/>
    </source>
</evidence>
<protein>
    <submittedName>
        <fullName evidence="4">MerR family transcriptional regulator, mercuric resistance operon regulatory protein</fullName>
    </submittedName>
</protein>
<dbReference type="InterPro" id="IPR047057">
    <property type="entry name" value="MerR_fam"/>
</dbReference>
<gene>
    <name evidence="4" type="ORF">SAMN02745126_04536</name>
</gene>
<name>A0A1T4SBH6_9HYPH</name>
<dbReference type="Proteomes" id="UP000190092">
    <property type="component" value="Unassembled WGS sequence"/>
</dbReference>
<feature type="domain" description="HTH merR-type" evidence="3">
    <location>
        <begin position="6"/>
        <end position="75"/>
    </location>
</feature>
<evidence type="ECO:0000259" key="3">
    <source>
        <dbReference type="PROSITE" id="PS50937"/>
    </source>
</evidence>
<evidence type="ECO:0000256" key="2">
    <source>
        <dbReference type="SAM" id="MobiDB-lite"/>
    </source>
</evidence>
<dbReference type="Pfam" id="PF13411">
    <property type="entry name" value="MerR_1"/>
    <property type="match status" value="1"/>
</dbReference>
<evidence type="ECO:0000313" key="5">
    <source>
        <dbReference type="Proteomes" id="UP000190092"/>
    </source>
</evidence>
<dbReference type="Gene3D" id="1.10.1660.10">
    <property type="match status" value="1"/>
</dbReference>
<dbReference type="SUPFAM" id="SSF46955">
    <property type="entry name" value="Putative DNA-binding domain"/>
    <property type="match status" value="1"/>
</dbReference>
<feature type="region of interest" description="Disordered" evidence="2">
    <location>
        <begin position="145"/>
        <end position="169"/>
    </location>
</feature>
<keyword evidence="1" id="KW-0238">DNA-binding</keyword>
<keyword evidence="5" id="KW-1185">Reference proteome</keyword>
<feature type="compositionally biased region" description="Basic residues" evidence="2">
    <location>
        <begin position="160"/>
        <end position="169"/>
    </location>
</feature>
<accession>A0A1T4SBH6</accession>
<dbReference type="InterPro" id="IPR000551">
    <property type="entry name" value="MerR-type_HTH_dom"/>
</dbReference>
<dbReference type="CDD" id="cd04785">
    <property type="entry name" value="HTH_CadR-PbrR-like"/>
    <property type="match status" value="1"/>
</dbReference>
<dbReference type="STRING" id="225324.SAMN02745126_04536"/>
<sequence>MAGTGMMSIGALARRSGVLAETIRYYETEGLLRKPERSAGGYRLYDASDVERLSFIRHARDLGFKLDAVRQLLGLADRKVNTCDEVQELAGAHLAEVRAKLANLRRMERVLSDLIHSCEGSTVPECLLLEALAAPTVRVAMPKTAPRTGVDAAKDPTAIRRSRSRRRVR</sequence>
<organism evidence="4 5">
    <name type="scientific">Enhydrobacter aerosaccus</name>
    <dbReference type="NCBI Taxonomy" id="225324"/>
    <lineage>
        <taxon>Bacteria</taxon>
        <taxon>Pseudomonadati</taxon>
        <taxon>Pseudomonadota</taxon>
        <taxon>Alphaproteobacteria</taxon>
        <taxon>Hyphomicrobiales</taxon>
        <taxon>Enhydrobacter</taxon>
    </lineage>
</organism>